<keyword evidence="15" id="KW-1185">Reference proteome</keyword>
<keyword evidence="9 11" id="KW-0482">Metalloprotease</keyword>
<evidence type="ECO:0000256" key="2">
    <source>
        <dbReference type="ARBA" id="ARBA00022475"/>
    </source>
</evidence>
<dbReference type="Pfam" id="PF01435">
    <property type="entry name" value="Peptidase_M48"/>
    <property type="match status" value="1"/>
</dbReference>
<keyword evidence="8 12" id="KW-1133">Transmembrane helix</keyword>
<comment type="cofactor">
    <cofactor evidence="11">
        <name>Zn(2+)</name>
        <dbReference type="ChEBI" id="CHEBI:29105"/>
    </cofactor>
    <text evidence="11">Binds 1 zinc ion per subunit.</text>
</comment>
<feature type="transmembrane region" description="Helical" evidence="12">
    <location>
        <begin position="12"/>
        <end position="43"/>
    </location>
</feature>
<evidence type="ECO:0000256" key="12">
    <source>
        <dbReference type="SAM" id="Phobius"/>
    </source>
</evidence>
<accession>A0ABM7NQH0</accession>
<evidence type="ECO:0000256" key="5">
    <source>
        <dbReference type="ARBA" id="ARBA00022723"/>
    </source>
</evidence>
<feature type="domain" description="Peptidase M48" evidence="13">
    <location>
        <begin position="66"/>
        <end position="153"/>
    </location>
</feature>
<dbReference type="RefSeq" id="WP_207179920.1">
    <property type="nucleotide sequence ID" value="NZ_AP024480.1"/>
</dbReference>
<dbReference type="InterPro" id="IPR001915">
    <property type="entry name" value="Peptidase_M48"/>
</dbReference>
<keyword evidence="7 11" id="KW-0862">Zinc</keyword>
<evidence type="ECO:0000256" key="10">
    <source>
        <dbReference type="ARBA" id="ARBA00023136"/>
    </source>
</evidence>
<evidence type="ECO:0000313" key="15">
    <source>
        <dbReference type="Proteomes" id="UP000663623"/>
    </source>
</evidence>
<evidence type="ECO:0000256" key="11">
    <source>
        <dbReference type="RuleBase" id="RU003983"/>
    </source>
</evidence>
<evidence type="ECO:0000256" key="3">
    <source>
        <dbReference type="ARBA" id="ARBA00022670"/>
    </source>
</evidence>
<dbReference type="Proteomes" id="UP000663623">
    <property type="component" value="Chromosome"/>
</dbReference>
<feature type="transmembrane region" description="Helical" evidence="12">
    <location>
        <begin position="146"/>
        <end position="163"/>
    </location>
</feature>
<evidence type="ECO:0000256" key="6">
    <source>
        <dbReference type="ARBA" id="ARBA00022801"/>
    </source>
</evidence>
<organism evidence="14 15">
    <name type="scientific">Caldicellulosiruptor diazotrophicus</name>
    <dbReference type="NCBI Taxonomy" id="2806205"/>
    <lineage>
        <taxon>Bacteria</taxon>
        <taxon>Bacillati</taxon>
        <taxon>Bacillota</taxon>
        <taxon>Bacillota incertae sedis</taxon>
        <taxon>Caldicellulosiruptorales</taxon>
        <taxon>Caldicellulosiruptoraceae</taxon>
        <taxon>Caldicellulosiruptor</taxon>
    </lineage>
</organism>
<keyword evidence="4 12" id="KW-0812">Transmembrane</keyword>
<evidence type="ECO:0000256" key="9">
    <source>
        <dbReference type="ARBA" id="ARBA00023049"/>
    </source>
</evidence>
<keyword evidence="10 12" id="KW-0472">Membrane</keyword>
<evidence type="ECO:0000256" key="7">
    <source>
        <dbReference type="ARBA" id="ARBA00022833"/>
    </source>
</evidence>
<dbReference type="CDD" id="cd07325">
    <property type="entry name" value="M48_Ste24p_like"/>
    <property type="match status" value="1"/>
</dbReference>
<dbReference type="EMBL" id="AP024480">
    <property type="protein sequence ID" value="BCS82369.1"/>
    <property type="molecule type" value="Genomic_DNA"/>
</dbReference>
<keyword evidence="6 11" id="KW-0378">Hydrolase</keyword>
<reference evidence="14 15" key="1">
    <citation type="submission" date="2021-02" db="EMBL/GenBank/DDBJ databases">
        <title>Nitrogen-fixing ability and nitrogen fixation related genes of thermophilic fermentative bacteria in the genus Caldicellulosiruptor.</title>
        <authorList>
            <person name="Chen Y."/>
            <person name="Nishihara A."/>
            <person name="Haruta S."/>
        </authorList>
    </citation>
    <scope>NUCLEOTIDE SEQUENCE [LARGE SCALE GENOMIC DNA]</scope>
    <source>
        <strain evidence="14 15">YA01</strain>
    </source>
</reference>
<evidence type="ECO:0000256" key="4">
    <source>
        <dbReference type="ARBA" id="ARBA00022692"/>
    </source>
</evidence>
<keyword evidence="5" id="KW-0479">Metal-binding</keyword>
<evidence type="ECO:0000313" key="14">
    <source>
        <dbReference type="EMBL" id="BCS82369.1"/>
    </source>
</evidence>
<gene>
    <name evidence="14" type="ORF">CaldiYA01_23290</name>
</gene>
<comment type="subcellular location">
    <subcellularLocation>
        <location evidence="1">Cell membrane</location>
        <topology evidence="1">Multi-pass membrane protein</topology>
    </subcellularLocation>
</comment>
<proteinExistence type="inferred from homology"/>
<dbReference type="PANTHER" id="PTHR43221">
    <property type="entry name" value="PROTEASE HTPX"/>
    <property type="match status" value="1"/>
</dbReference>
<evidence type="ECO:0000256" key="8">
    <source>
        <dbReference type="ARBA" id="ARBA00022989"/>
    </source>
</evidence>
<dbReference type="PANTHER" id="PTHR43221:SF1">
    <property type="entry name" value="PROTEASE HTPX"/>
    <property type="match status" value="1"/>
</dbReference>
<dbReference type="InterPro" id="IPR050083">
    <property type="entry name" value="HtpX_protease"/>
</dbReference>
<evidence type="ECO:0000256" key="1">
    <source>
        <dbReference type="ARBA" id="ARBA00004651"/>
    </source>
</evidence>
<sequence>MKLSSEKILFGILAFFSIVLYIIFIFTIVGLLYVIPIIIFLFISKGIFIGNIKGNAVKLSYNQLGDIYNEYKQMAKQMGFDEVPDIYLIQGGGLLNAFATRFVGRNFVVIYADVLELAYKQGIDEVKFILAHELGHLKANHLKYRWLVQLSIFLIPLLGYAYLRACEYTADRYGAYYSPNGSLKGLTLLAAGKDLYNKIDIDELLKGAREDKSFWMNFAELFSTHPCLVKRIEAVKEFLRYVNSAQDNSQVYSFESI</sequence>
<comment type="similarity">
    <text evidence="11">Belongs to the peptidase M48 family.</text>
</comment>
<name>A0ABM7NQH0_9FIRM</name>
<protein>
    <recommendedName>
        <fullName evidence="13">Peptidase M48 domain-containing protein</fullName>
    </recommendedName>
</protein>
<keyword evidence="2" id="KW-1003">Cell membrane</keyword>
<keyword evidence="3 11" id="KW-0645">Protease</keyword>
<evidence type="ECO:0000259" key="13">
    <source>
        <dbReference type="Pfam" id="PF01435"/>
    </source>
</evidence>
<dbReference type="Gene3D" id="3.30.2010.10">
    <property type="entry name" value="Metalloproteases ('zincins'), catalytic domain"/>
    <property type="match status" value="1"/>
</dbReference>